<dbReference type="GO" id="GO:0004553">
    <property type="term" value="F:hydrolase activity, hydrolyzing O-glycosyl compounds"/>
    <property type="evidence" value="ECO:0007669"/>
    <property type="project" value="InterPro"/>
</dbReference>
<comment type="caution">
    <text evidence="1">The sequence shown here is derived from an EMBL/GenBank/DDBJ whole genome shotgun (WGS) entry which is preliminary data.</text>
</comment>
<protein>
    <recommendedName>
        <fullName evidence="3">Dockerin domain-containing protein</fullName>
    </recommendedName>
</protein>
<dbReference type="AlphaFoldDB" id="A0A2M6KAC0"/>
<reference evidence="1 2" key="1">
    <citation type="submission" date="2017-09" db="EMBL/GenBank/DDBJ databases">
        <title>Depth-based differentiation of microbial function through sediment-hosted aquifers and enrichment of novel symbionts in the deep terrestrial subsurface.</title>
        <authorList>
            <person name="Probst A.J."/>
            <person name="Ladd B."/>
            <person name="Jarett J.K."/>
            <person name="Geller-Mcgrath D.E."/>
            <person name="Sieber C.M."/>
            <person name="Emerson J.B."/>
            <person name="Anantharaman K."/>
            <person name="Thomas B.C."/>
            <person name="Malmstrom R."/>
            <person name="Stieglmeier M."/>
            <person name="Klingl A."/>
            <person name="Woyke T."/>
            <person name="Ryan C.M."/>
            <person name="Banfield J.F."/>
        </authorList>
    </citation>
    <scope>NUCLEOTIDE SEQUENCE [LARGE SCALE GENOMIC DNA]</scope>
    <source>
        <strain evidence="1">CG11_big_fil_rev_8_21_14_0_20_39_10</strain>
    </source>
</reference>
<dbReference type="InterPro" id="IPR002105">
    <property type="entry name" value="Dockerin_1_rpt"/>
</dbReference>
<dbReference type="PROSITE" id="PS00018">
    <property type="entry name" value="EF_HAND_1"/>
    <property type="match status" value="2"/>
</dbReference>
<evidence type="ECO:0000313" key="2">
    <source>
        <dbReference type="Proteomes" id="UP000230869"/>
    </source>
</evidence>
<dbReference type="Proteomes" id="UP000230869">
    <property type="component" value="Unassembled WGS sequence"/>
</dbReference>
<dbReference type="Gene3D" id="1.10.1330.10">
    <property type="entry name" value="Dockerin domain"/>
    <property type="match status" value="1"/>
</dbReference>
<evidence type="ECO:0000313" key="1">
    <source>
        <dbReference type="EMBL" id="PIR13994.1"/>
    </source>
</evidence>
<sequence>MKFRYIYFLLLILALILFLRPIIAIADEPVNAVKFVILNPGDSTVGMPVTIAIEAQKSNNQVDAAYQDDVTLIASGSATGAGLVDIVNGIGTIEINDEVAETVNLSLSDTEATGLDVSSTREVDFELIQEGDAAWNQQKFWFRDDDGDEIAATGFSAEDVSQNTNIINVVPGTSFRLRFVIKLTQANGNISPQLEFKEGTDCSTGSWTIITPTSSVFNLQLSPNFIDANATTQRLVGSPNFIAGQILESTNPAGSLSMLKNESTEYEWSLKVSSDTPFAATHSFRITSSGAALDNYGQCPSLTTKIYTPPPTPASSSGGGSPTTVTFSGKAFPGAKIFVVDHDVNYDQIVSQDVVVADDGGFYVSFIAIYQSLHSFGLIIKDKEGRTSQTKFFNINTLSQGLTVKDIVVSPTIDFTSRLVTRGNSATIIGYASPGSIVALEIDDIIKKEVAAAEDGSYRAEIETGELDFGNHRVRTKQIIQKENKESNFSPTNTLVVSRLVSPKTDLSGDGKVDIKDWSMFLFQWASKDTAQKKMIDFNEDGKVDVSDFSIFIRNIRS</sequence>
<dbReference type="GO" id="GO:0000272">
    <property type="term" value="P:polysaccharide catabolic process"/>
    <property type="evidence" value="ECO:0007669"/>
    <property type="project" value="InterPro"/>
</dbReference>
<dbReference type="SUPFAM" id="SSF63446">
    <property type="entry name" value="Type I dockerin domain"/>
    <property type="match status" value="1"/>
</dbReference>
<dbReference type="InterPro" id="IPR036439">
    <property type="entry name" value="Dockerin_dom_sf"/>
</dbReference>
<dbReference type="Pfam" id="PF00404">
    <property type="entry name" value="Dockerin_1"/>
    <property type="match status" value="1"/>
</dbReference>
<accession>A0A2M6KAC0</accession>
<organism evidence="1 2">
    <name type="scientific">Candidatus Falkowbacteria bacterium CG11_big_fil_rev_8_21_14_0_20_39_10</name>
    <dbReference type="NCBI Taxonomy" id="1974570"/>
    <lineage>
        <taxon>Bacteria</taxon>
        <taxon>Candidatus Falkowiibacteriota</taxon>
    </lineage>
</organism>
<gene>
    <name evidence="1" type="ORF">COV49_00370</name>
</gene>
<dbReference type="InterPro" id="IPR018247">
    <property type="entry name" value="EF_Hand_1_Ca_BS"/>
</dbReference>
<dbReference type="EMBL" id="PCWW01000008">
    <property type="protein sequence ID" value="PIR13994.1"/>
    <property type="molecule type" value="Genomic_DNA"/>
</dbReference>
<proteinExistence type="predicted"/>
<name>A0A2M6KAC0_9BACT</name>
<evidence type="ECO:0008006" key="3">
    <source>
        <dbReference type="Google" id="ProtNLM"/>
    </source>
</evidence>